<evidence type="ECO:0000256" key="5">
    <source>
        <dbReference type="ARBA" id="ARBA00022723"/>
    </source>
</evidence>
<dbReference type="EMBL" id="SNRY01000159">
    <property type="protein sequence ID" value="KAA6345713.1"/>
    <property type="molecule type" value="Genomic_DNA"/>
</dbReference>
<comment type="cofactor">
    <cofactor evidence="2">
        <name>Ca(2+)</name>
        <dbReference type="ChEBI" id="CHEBI:29108"/>
    </cofactor>
</comment>
<evidence type="ECO:0000256" key="3">
    <source>
        <dbReference type="ARBA" id="ARBA00005220"/>
    </source>
</evidence>
<dbReference type="InterPro" id="IPR002022">
    <property type="entry name" value="Pec_lyase"/>
</dbReference>
<dbReference type="Gene3D" id="2.60.120.200">
    <property type="match status" value="1"/>
</dbReference>
<name>A0A5J4SK69_9ZZZZ</name>
<dbReference type="Gene3D" id="2.160.20.10">
    <property type="entry name" value="Single-stranded right-handed beta-helix, Pectin lyase-like"/>
    <property type="match status" value="1"/>
</dbReference>
<dbReference type="UniPathway" id="UPA00545">
    <property type="reaction ID" value="UER00824"/>
</dbReference>
<comment type="pathway">
    <text evidence="3">Glycan metabolism; pectin degradation; 2-dehydro-3-deoxy-D-gluconate from pectin: step 2/5.</text>
</comment>
<organism evidence="10">
    <name type="scientific">termite gut metagenome</name>
    <dbReference type="NCBI Taxonomy" id="433724"/>
    <lineage>
        <taxon>unclassified sequences</taxon>
        <taxon>metagenomes</taxon>
        <taxon>organismal metagenomes</taxon>
    </lineage>
</organism>
<dbReference type="SUPFAM" id="SSF51126">
    <property type="entry name" value="Pectin lyase-like"/>
    <property type="match status" value="1"/>
</dbReference>
<dbReference type="PANTHER" id="PTHR31683:SF18">
    <property type="entry name" value="PECTATE LYASE 21-RELATED"/>
    <property type="match status" value="1"/>
</dbReference>
<gene>
    <name evidence="10" type="ORF">EZS27_006741</name>
</gene>
<comment type="catalytic activity">
    <reaction evidence="1">
        <text>Eliminative cleavage of (1-&gt;4)-alpha-D-galacturonan to give oligosaccharides with 4-deoxy-alpha-D-galact-4-enuronosyl groups at their non-reducing ends.</text>
        <dbReference type="EC" id="4.2.2.2"/>
    </reaction>
</comment>
<keyword evidence="5" id="KW-0479">Metal-binding</keyword>
<reference evidence="10" key="1">
    <citation type="submission" date="2019-03" db="EMBL/GenBank/DDBJ databases">
        <title>Single cell metagenomics reveals metabolic interactions within the superorganism composed of flagellate Streblomastix strix and complex community of Bacteroidetes bacteria on its surface.</title>
        <authorList>
            <person name="Treitli S.C."/>
            <person name="Kolisko M."/>
            <person name="Husnik F."/>
            <person name="Keeling P."/>
            <person name="Hampl V."/>
        </authorList>
    </citation>
    <scope>NUCLEOTIDE SEQUENCE</scope>
    <source>
        <strain evidence="10">STM</strain>
    </source>
</reference>
<dbReference type="InterPro" id="IPR045032">
    <property type="entry name" value="PEL"/>
</dbReference>
<evidence type="ECO:0000256" key="4">
    <source>
        <dbReference type="ARBA" id="ARBA00012272"/>
    </source>
</evidence>
<dbReference type="GO" id="GO:0045490">
    <property type="term" value="P:pectin catabolic process"/>
    <property type="evidence" value="ECO:0007669"/>
    <property type="project" value="UniProtKB-UniPathway"/>
</dbReference>
<dbReference type="PROSITE" id="PS51257">
    <property type="entry name" value="PROKAR_LIPOPROTEIN"/>
    <property type="match status" value="1"/>
</dbReference>
<dbReference type="PANTHER" id="PTHR31683">
    <property type="entry name" value="PECTATE LYASE 18-RELATED"/>
    <property type="match status" value="1"/>
</dbReference>
<dbReference type="InterPro" id="IPR012334">
    <property type="entry name" value="Pectin_lyas_fold"/>
</dbReference>
<comment type="caution">
    <text evidence="10">The sequence shown here is derived from an EMBL/GenBank/DDBJ whole genome shotgun (WGS) entry which is preliminary data.</text>
</comment>
<dbReference type="AlphaFoldDB" id="A0A5J4SK69"/>
<evidence type="ECO:0000259" key="9">
    <source>
        <dbReference type="SMART" id="SM00656"/>
    </source>
</evidence>
<evidence type="ECO:0000256" key="7">
    <source>
        <dbReference type="ARBA" id="ARBA00022837"/>
    </source>
</evidence>
<protein>
    <recommendedName>
        <fullName evidence="4">pectate lyase</fullName>
        <ecNumber evidence="4">4.2.2.2</ecNumber>
    </recommendedName>
</protein>
<sequence length="740" mass="79932">MKHFNNVFFIALLVSIFAITACTDGKEDLLLPPEEEIKEPGDGEAQNEIKLADLIGTYKVQTVWIDGASVLDGWEVGDIWEIAQDGIRIACAPKVEFTYANSTLKVNEVDYKVSVTGNSYSVSFTADNKSIVLLLATTSDVCLISEPDPTPTEPYVPPVVGTVELDKLYGYATADAGTTGGAGATAANTHHFNNGKALQQWLNLREKNKSLVPAIVWLSGTFNKDEGRGGSSPWFDVKRTGNITFIGTDDFTMKNIGFFLVEATNIIIRNIYIEMPKADNGADGVSMQKSNNVWVDHCTFKSMNQTSDYEDGSCDITHGTFNVTVSWSHFINAQKTCLIGHSDSQSDDVKITATLHHNFFDQSNSRHPRVRYGKVHVYNNYFNKVSTYGVGSAYGAMVLVENNYFDGVHLPTDICTYPAKKSGSSYVSNLTGKVAGYLFEADNTYVNKPSNASDPYPFINVEYKAYNGEKLSTPLTYNDFKPAYDYIVDASETIKDVVPSGAGVGKLGYQTAPVEVDNGGIAVTPGQGGEDPDPGITPPVGEPVIGNWTKSDIGTSGGSCTSNGSEIITITGKGKFESSAQVFTFVYQKISGDFAITAKLDSYDRNNTSNPNQGVAGLLFTTDIGATGKNFIHALAGKGGDGYYYSHRLDADSAADRKKLNDPTSSDSDVYLKLERVGDTYNASYSLDGGTTYGNPITGNFTSALPPELYVGLVVNSGDNSKVSTAVFSDVQINEEPQSF</sequence>
<accession>A0A5J4SK69</accession>
<dbReference type="SMART" id="SM00656">
    <property type="entry name" value="Amb_all"/>
    <property type="match status" value="1"/>
</dbReference>
<dbReference type="GO" id="GO:0030570">
    <property type="term" value="F:pectate lyase activity"/>
    <property type="evidence" value="ECO:0007669"/>
    <property type="project" value="UniProtKB-EC"/>
</dbReference>
<keyword evidence="7" id="KW-0106">Calcium</keyword>
<dbReference type="Pfam" id="PF00544">
    <property type="entry name" value="Pectate_lyase_4"/>
    <property type="match status" value="1"/>
</dbReference>
<keyword evidence="8 10" id="KW-0456">Lyase</keyword>
<evidence type="ECO:0000256" key="6">
    <source>
        <dbReference type="ARBA" id="ARBA00022729"/>
    </source>
</evidence>
<evidence type="ECO:0000313" key="10">
    <source>
        <dbReference type="EMBL" id="KAA6345713.1"/>
    </source>
</evidence>
<evidence type="ECO:0000256" key="1">
    <source>
        <dbReference type="ARBA" id="ARBA00000695"/>
    </source>
</evidence>
<evidence type="ECO:0000256" key="2">
    <source>
        <dbReference type="ARBA" id="ARBA00001913"/>
    </source>
</evidence>
<dbReference type="InterPro" id="IPR011050">
    <property type="entry name" value="Pectin_lyase_fold/virulence"/>
</dbReference>
<keyword evidence="6" id="KW-0732">Signal</keyword>
<dbReference type="PRINTS" id="PR00807">
    <property type="entry name" value="AMBALLERGEN"/>
</dbReference>
<feature type="domain" description="Pectate lyase" evidence="9">
    <location>
        <begin position="194"/>
        <end position="411"/>
    </location>
</feature>
<dbReference type="InterPro" id="IPR018082">
    <property type="entry name" value="AmbAllergen"/>
</dbReference>
<dbReference type="EC" id="4.2.2.2" evidence="4"/>
<proteinExistence type="predicted"/>
<dbReference type="GO" id="GO:0046872">
    <property type="term" value="F:metal ion binding"/>
    <property type="evidence" value="ECO:0007669"/>
    <property type="project" value="UniProtKB-KW"/>
</dbReference>
<evidence type="ECO:0000256" key="8">
    <source>
        <dbReference type="ARBA" id="ARBA00023239"/>
    </source>
</evidence>